<proteinExistence type="predicted"/>
<organism evidence="2 3">
    <name type="scientific">Cytospora chrysosperma</name>
    <name type="common">Cytospora canker fungus</name>
    <name type="synonym">Sphaeria chrysosperma</name>
    <dbReference type="NCBI Taxonomy" id="252740"/>
    <lineage>
        <taxon>Eukaryota</taxon>
        <taxon>Fungi</taxon>
        <taxon>Dikarya</taxon>
        <taxon>Ascomycota</taxon>
        <taxon>Pezizomycotina</taxon>
        <taxon>Sordariomycetes</taxon>
        <taxon>Sordariomycetidae</taxon>
        <taxon>Diaporthales</taxon>
        <taxon>Cytosporaceae</taxon>
        <taxon>Cytospora</taxon>
    </lineage>
</organism>
<sequence length="250" mass="29031">MDNDFEPGDSSQDGLETQYDFESQADDDLDYAYSSDESSSDDGFILTIYGPMYVPVPIVSIAVKGGQSIDLDDIEPEHFGLYARLLYPTTVLVDPVSLDGVWIPDNMNRWPWTDLLRLWQLSDRFINHRIKRIARNALDERFEELSVRTWMGRYKNRPWFYIKDYVSQLNCAFGLCKDENLPFQGHFIKGLGSSPPQVFAECVRLLDDDLRVPVTEHFALRFADREVTLEKRAKDEERETTEAKKQKQNE</sequence>
<protein>
    <submittedName>
        <fullName evidence="2">Uncharacterized protein</fullName>
    </submittedName>
</protein>
<evidence type="ECO:0000313" key="3">
    <source>
        <dbReference type="Proteomes" id="UP000284375"/>
    </source>
</evidence>
<evidence type="ECO:0000256" key="1">
    <source>
        <dbReference type="SAM" id="MobiDB-lite"/>
    </source>
</evidence>
<dbReference type="OrthoDB" id="194443at2759"/>
<gene>
    <name evidence="2" type="ORF">VSDG_01936</name>
</gene>
<dbReference type="EMBL" id="LJZO01000004">
    <property type="protein sequence ID" value="ROW02697.1"/>
    <property type="molecule type" value="Genomic_DNA"/>
</dbReference>
<dbReference type="Proteomes" id="UP000284375">
    <property type="component" value="Unassembled WGS sequence"/>
</dbReference>
<keyword evidence="3" id="KW-1185">Reference proteome</keyword>
<reference evidence="2 3" key="1">
    <citation type="submission" date="2015-09" db="EMBL/GenBank/DDBJ databases">
        <title>Host preference determinants of Valsa canker pathogens revealed by comparative genomics.</title>
        <authorList>
            <person name="Yin Z."/>
            <person name="Huang L."/>
        </authorList>
    </citation>
    <scope>NUCLEOTIDE SEQUENCE [LARGE SCALE GENOMIC DNA]</scope>
    <source>
        <strain evidence="2 3">YSFL</strain>
    </source>
</reference>
<accession>A0A423WH48</accession>
<evidence type="ECO:0000313" key="2">
    <source>
        <dbReference type="EMBL" id="ROW02697.1"/>
    </source>
</evidence>
<name>A0A423WH48_CYTCH</name>
<comment type="caution">
    <text evidence="2">The sequence shown here is derived from an EMBL/GenBank/DDBJ whole genome shotgun (WGS) entry which is preliminary data.</text>
</comment>
<dbReference type="AlphaFoldDB" id="A0A423WH48"/>
<feature type="region of interest" description="Disordered" evidence="1">
    <location>
        <begin position="1"/>
        <end position="21"/>
    </location>
</feature>